<evidence type="ECO:0000259" key="1">
    <source>
        <dbReference type="Pfam" id="PF04917"/>
    </source>
</evidence>
<protein>
    <recommendedName>
        <fullName evidence="1">Bacterial shufflon protein N-terminal domain-containing protein</fullName>
    </recommendedName>
</protein>
<reference evidence="2 3" key="2">
    <citation type="submission" date="2015-03" db="EMBL/GenBank/DDBJ databases">
        <authorList>
            <person name="Chan K.-G."/>
        </authorList>
    </citation>
    <scope>NUCLEOTIDE SEQUENCE [LARGE SCALE GENOMIC DNA]</scope>
    <source>
        <strain evidence="2 3">RB-25</strain>
    </source>
</reference>
<gene>
    <name evidence="2" type="ORF">Z042_07575</name>
</gene>
<dbReference type="EMBL" id="CP007044">
    <property type="protein sequence ID" value="AHG19488.2"/>
    <property type="molecule type" value="Genomic_DNA"/>
</dbReference>
<evidence type="ECO:0000313" key="2">
    <source>
        <dbReference type="EMBL" id="AHG19488.2"/>
    </source>
</evidence>
<keyword evidence="3" id="KW-1185">Reference proteome</keyword>
<organism evidence="2 3">
    <name type="scientific">Chania multitudinisentens RB-25</name>
    <dbReference type="NCBI Taxonomy" id="1441930"/>
    <lineage>
        <taxon>Bacteria</taxon>
        <taxon>Pseudomonadati</taxon>
        <taxon>Pseudomonadota</taxon>
        <taxon>Gammaproteobacteria</taxon>
        <taxon>Enterobacterales</taxon>
        <taxon>Yersiniaceae</taxon>
        <taxon>Chania</taxon>
    </lineage>
</organism>
<dbReference type="eggNOG" id="COG2165">
    <property type="taxonomic scope" value="Bacteria"/>
</dbReference>
<feature type="domain" description="Bacterial shufflon protein N-terminal" evidence="1">
    <location>
        <begin position="23"/>
        <end position="228"/>
    </location>
</feature>
<dbReference type="STRING" id="1441930.Z042_07575"/>
<evidence type="ECO:0000313" key="3">
    <source>
        <dbReference type="Proteomes" id="UP000019030"/>
    </source>
</evidence>
<dbReference type="Pfam" id="PF04917">
    <property type="entry name" value="Shufflon_N"/>
    <property type="match status" value="1"/>
</dbReference>
<reference evidence="2 3" key="1">
    <citation type="submission" date="2014-01" db="EMBL/GenBank/DDBJ databases">
        <title>Isolation of Serratia multitudinisentens RB-25 from Ex-Landfill site.</title>
        <authorList>
            <person name="Robson E.H.J."/>
        </authorList>
    </citation>
    <scope>NUCLEOTIDE SEQUENCE [LARGE SCALE GENOMIC DNA]</scope>
    <source>
        <strain evidence="2 3">RB-25</strain>
    </source>
</reference>
<dbReference type="HOGENOM" id="CLU_044705_0_0_6"/>
<proteinExistence type="predicted"/>
<dbReference type="InterPro" id="IPR007001">
    <property type="entry name" value="Shufflon_N"/>
</dbReference>
<sequence length="443" mass="46919">MEVGIVLLLVMMAVYYAGERYAQYLEEKEYQVIAHHTTRVKTAAVGYIGRYQDALLAVATTTTPAIITPAMLRNTGFLTAGFGDTNSYGQDYQVAVVRNSQDSTRLEGLLVTMDGSALAYKALRLIAQDIEGLGGYVYESTNATGAFGGWTVPVSQFGVSTASGHLAVLLTADELLAAREESDRLYRFQVNGRPDLNRMHTAIDMNGHSLVSANDVGARTGTFSGDVNSTGGWFTTGGNAGWMNVAHGGGFYQDDNDWVKSLNGKGILTTGQVRGGTVVSEGRLTAQEFVALDRVSVAGTACDQNGLLSRDGQGATLSCQSGVWRGSLGGGLSRVGRDNLVVTANGRYTLILVTVSSLFIPSDGSHTSTATFGVYVDGIRIGTVDNRLVVSKSGSRGHYWGYQTVGVVQQQFAAELNADSVVSVVLEGAAYHGGSDIRVDLTS</sequence>
<accession>W0L6R2</accession>
<name>W0L6R2_9GAMM</name>
<dbReference type="KEGG" id="sfo:Z042_07575"/>
<dbReference type="AlphaFoldDB" id="W0L6R2"/>
<dbReference type="Proteomes" id="UP000019030">
    <property type="component" value="Chromosome"/>
</dbReference>